<name>A0A645E5R9_9ZZZZ</name>
<accession>A0A645E5R9</accession>
<dbReference type="EMBL" id="VSSQ01043192">
    <property type="protein sequence ID" value="MPM96855.1"/>
    <property type="molecule type" value="Genomic_DNA"/>
</dbReference>
<sequence length="99" mass="11160">MSAYTITAIQFNPGTFPRKVDIRNSLEGINKLVGGNPKVLIFPEHDWLSILIGPEGLLGTVLFVRNVEGHWKGLSPDECNFILDLFNRKHGQVQHQEVH</sequence>
<protein>
    <submittedName>
        <fullName evidence="1">Uncharacterized protein</fullName>
    </submittedName>
</protein>
<comment type="caution">
    <text evidence="1">The sequence shown here is derived from an EMBL/GenBank/DDBJ whole genome shotgun (WGS) entry which is preliminary data.</text>
</comment>
<proteinExistence type="predicted"/>
<evidence type="ECO:0000313" key="1">
    <source>
        <dbReference type="EMBL" id="MPM96855.1"/>
    </source>
</evidence>
<organism evidence="1">
    <name type="scientific">bioreactor metagenome</name>
    <dbReference type="NCBI Taxonomy" id="1076179"/>
    <lineage>
        <taxon>unclassified sequences</taxon>
        <taxon>metagenomes</taxon>
        <taxon>ecological metagenomes</taxon>
    </lineage>
</organism>
<reference evidence="1" key="1">
    <citation type="submission" date="2019-08" db="EMBL/GenBank/DDBJ databases">
        <authorList>
            <person name="Kucharzyk K."/>
            <person name="Murdoch R.W."/>
            <person name="Higgins S."/>
            <person name="Loffler F."/>
        </authorList>
    </citation>
    <scope>NUCLEOTIDE SEQUENCE</scope>
</reference>
<gene>
    <name evidence="1" type="ORF">SDC9_144020</name>
</gene>
<dbReference type="AlphaFoldDB" id="A0A645E5R9"/>